<proteinExistence type="predicted"/>
<evidence type="ECO:0000259" key="4">
    <source>
        <dbReference type="Pfam" id="PF23654"/>
    </source>
</evidence>
<dbReference type="PANTHER" id="PTHR35549">
    <property type="entry name" value="OS04G0584500 PROTEIN"/>
    <property type="match status" value="1"/>
</dbReference>
<keyword evidence="6" id="KW-1185">Reference proteome</keyword>
<feature type="domain" description="Putative E3 ubiquitin-protein ligase LIN ARM repeats" evidence="4">
    <location>
        <begin position="460"/>
        <end position="622"/>
    </location>
</feature>
<evidence type="ECO:0000313" key="5">
    <source>
        <dbReference type="EMBL" id="KAK7331236.1"/>
    </source>
</evidence>
<dbReference type="InterPro" id="IPR016024">
    <property type="entry name" value="ARM-type_fold"/>
</dbReference>
<protein>
    <recommendedName>
        <fullName evidence="7">E3 ubiquitin-protein ligase LIN</fullName>
    </recommendedName>
</protein>
<dbReference type="Pfam" id="PF23628">
    <property type="entry name" value="ARM_LIN_C"/>
    <property type="match status" value="1"/>
</dbReference>
<evidence type="ECO:0000256" key="1">
    <source>
        <dbReference type="SAM" id="MobiDB-lite"/>
    </source>
</evidence>
<sequence>MEFFGEIPSQEGPFHHTHLAQYSHQEKPKHKLSQHEKKPLAAYICHDPKTVGSSKHKTTARSVSSSSEFKKAGSASERSKSKSLVSAGSRMVGPLMDEAALRAVIAILSGYIGRYVKDDHFREKIRDKCDSFLDKRRRRRKDSGDDEAFVKMELGMKKVDRLIEIQGRKEQVTMIKSLRNSIEILTIVASLNSKTSRDASSTCVQNSHLAACAQLYLAIAYKLQKNDRVSSKHLLQVFCDSPSLARTYLLPDLWEHLFLPHLLHLKIWYTTELEFLSNEDHGEKEKKMKVLSKVYKEKMDSGTTLFASYYKQWLKVGASEPPLPNVSLPSRPSYRSSRRRSSDSFVSSSSINPNLYKTVFGPKLEQQLISLGDQSRVLTTTKGLEIDEGLYGDEYKCCSVQKEDRISAGRSSSQIDKNQVQLWPATQRLDYLHCFSSCRFIPKESLENGNYRSKNASITLSRDFVGAITTISSSDVLSECEFAIRIITKAWLNSPGDPLIQEALTQPSVVEAILEVLFASTEDEILELIISILAELTVRNNAIRQIILNCDPQLEIFVRLLRSTSLFLKAAVLLYLSKPQAKQMLSSEWVPLILRVLEFGDKLQTLFTVQCSPQVAAFYVLDQLLTGFDEDKNLENARQVLSLGGLTLLMRRIEEGEIHERNNAAMIILCCIRAEGSCRSFLADTINKTSLLELIVLCSKQNSIGCAFSVLAELLYLDRRTKIVNFLRALKHGWGGLSIMHIFFIYLQKAPPEQRPLVAVILLLLDLMEDPFKGSLYRAEAIKALVASLNYQICNDRVQQQSAQALLLLGGHFSYSGESLMEKLLLKKAGFQETCLENSFLGKEIVVYDSIHKNDEEEEEAETWQKRAAYVLFKSGKKNLLSALADCIANGIPCLARASLITISWMSNYLNLVEDRKLQPMVLSILRPQLLQSLKYDKDVEERVLASYSLLCLIKNSGCVSFLPSLDKDSFRHLRNLSLVTWTANELMSIFLKRSLQLRQ</sequence>
<evidence type="ECO:0008006" key="7">
    <source>
        <dbReference type="Google" id="ProtNLM"/>
    </source>
</evidence>
<name>A0AAN9QDH7_CANGL</name>
<evidence type="ECO:0000259" key="3">
    <source>
        <dbReference type="Pfam" id="PF23628"/>
    </source>
</evidence>
<dbReference type="Proteomes" id="UP001367508">
    <property type="component" value="Unassembled WGS sequence"/>
</dbReference>
<reference evidence="5 6" key="1">
    <citation type="submission" date="2024-01" db="EMBL/GenBank/DDBJ databases">
        <title>The genomes of 5 underutilized Papilionoideae crops provide insights into root nodulation and disease resistanc.</title>
        <authorList>
            <person name="Jiang F."/>
        </authorList>
    </citation>
    <scope>NUCLEOTIDE SEQUENCE [LARGE SCALE GENOMIC DNA]</scope>
    <source>
        <strain evidence="5">LVBAO_FW01</strain>
        <tissue evidence="5">Leaves</tissue>
    </source>
</reference>
<dbReference type="PANTHER" id="PTHR35549:SF3">
    <property type="entry name" value="E3 UBIQUITIN-PROTEIN LIGASE LIN"/>
    <property type="match status" value="1"/>
</dbReference>
<evidence type="ECO:0000259" key="2">
    <source>
        <dbReference type="Pfam" id="PF23568"/>
    </source>
</evidence>
<feature type="region of interest" description="Disordered" evidence="1">
    <location>
        <begin position="325"/>
        <end position="349"/>
    </location>
</feature>
<feature type="region of interest" description="Disordered" evidence="1">
    <location>
        <begin position="1"/>
        <end position="86"/>
    </location>
</feature>
<dbReference type="SUPFAM" id="SSF48371">
    <property type="entry name" value="ARM repeat"/>
    <property type="match status" value="1"/>
</dbReference>
<accession>A0AAN9QDH7</accession>
<dbReference type="Pfam" id="PF23654">
    <property type="entry name" value="ARM_LIN_2nd"/>
    <property type="match status" value="1"/>
</dbReference>
<dbReference type="InterPro" id="IPR011989">
    <property type="entry name" value="ARM-like"/>
</dbReference>
<dbReference type="InterPro" id="IPR056512">
    <property type="entry name" value="LIN_N"/>
</dbReference>
<dbReference type="Pfam" id="PF23568">
    <property type="entry name" value="ARM_LIN"/>
    <property type="match status" value="1"/>
</dbReference>
<gene>
    <name evidence="5" type="ORF">VNO77_25455</name>
</gene>
<comment type="caution">
    <text evidence="5">The sequence shown here is derived from an EMBL/GenBank/DDBJ whole genome shotgun (WGS) entry which is preliminary data.</text>
</comment>
<dbReference type="EMBL" id="JAYMYQ010000005">
    <property type="protein sequence ID" value="KAK7331236.1"/>
    <property type="molecule type" value="Genomic_DNA"/>
</dbReference>
<dbReference type="Gene3D" id="1.25.10.10">
    <property type="entry name" value="Leucine-rich Repeat Variant"/>
    <property type="match status" value="1"/>
</dbReference>
<dbReference type="AlphaFoldDB" id="A0AAN9QDH7"/>
<organism evidence="5 6">
    <name type="scientific">Canavalia gladiata</name>
    <name type="common">Sword bean</name>
    <name type="synonym">Dolichos gladiatus</name>
    <dbReference type="NCBI Taxonomy" id="3824"/>
    <lineage>
        <taxon>Eukaryota</taxon>
        <taxon>Viridiplantae</taxon>
        <taxon>Streptophyta</taxon>
        <taxon>Embryophyta</taxon>
        <taxon>Tracheophyta</taxon>
        <taxon>Spermatophyta</taxon>
        <taxon>Magnoliopsida</taxon>
        <taxon>eudicotyledons</taxon>
        <taxon>Gunneridae</taxon>
        <taxon>Pentapetalae</taxon>
        <taxon>rosids</taxon>
        <taxon>fabids</taxon>
        <taxon>Fabales</taxon>
        <taxon>Fabaceae</taxon>
        <taxon>Papilionoideae</taxon>
        <taxon>50 kb inversion clade</taxon>
        <taxon>NPAAA clade</taxon>
        <taxon>indigoferoid/millettioid clade</taxon>
        <taxon>Phaseoleae</taxon>
        <taxon>Canavalia</taxon>
    </lineage>
</organism>
<dbReference type="InterPro" id="IPR056514">
    <property type="entry name" value="ARM_LIN_2nd"/>
</dbReference>
<evidence type="ECO:0000313" key="6">
    <source>
        <dbReference type="Proteomes" id="UP001367508"/>
    </source>
</evidence>
<feature type="domain" description="Putative E3 ubiquitin-protein ligase LIN ARM-like" evidence="3">
    <location>
        <begin position="623"/>
        <end position="991"/>
    </location>
</feature>
<feature type="domain" description="Putative E3 ubiquitin-protein ligase LIN N-terminal" evidence="2">
    <location>
        <begin position="100"/>
        <end position="330"/>
    </location>
</feature>
<dbReference type="InterPro" id="IPR055566">
    <property type="entry name" value="ARM_LIN"/>
</dbReference>